<accession>A0A0E9VZ33</accession>
<sequence>MILSYKFRSQINIATIHIVIS</sequence>
<protein>
    <submittedName>
        <fullName evidence="1">Uncharacterized protein</fullName>
    </submittedName>
</protein>
<organism evidence="1">
    <name type="scientific">Anguilla anguilla</name>
    <name type="common">European freshwater eel</name>
    <name type="synonym">Muraena anguilla</name>
    <dbReference type="NCBI Taxonomy" id="7936"/>
    <lineage>
        <taxon>Eukaryota</taxon>
        <taxon>Metazoa</taxon>
        <taxon>Chordata</taxon>
        <taxon>Craniata</taxon>
        <taxon>Vertebrata</taxon>
        <taxon>Euteleostomi</taxon>
        <taxon>Actinopterygii</taxon>
        <taxon>Neopterygii</taxon>
        <taxon>Teleostei</taxon>
        <taxon>Anguilliformes</taxon>
        <taxon>Anguillidae</taxon>
        <taxon>Anguilla</taxon>
    </lineage>
</organism>
<reference evidence="1" key="2">
    <citation type="journal article" date="2015" name="Fish Shellfish Immunol.">
        <title>Early steps in the European eel (Anguilla anguilla)-Vibrio vulnificus interaction in the gills: Role of the RtxA13 toxin.</title>
        <authorList>
            <person name="Callol A."/>
            <person name="Pajuelo D."/>
            <person name="Ebbesson L."/>
            <person name="Teles M."/>
            <person name="MacKenzie S."/>
            <person name="Amaro C."/>
        </authorList>
    </citation>
    <scope>NUCLEOTIDE SEQUENCE</scope>
</reference>
<dbReference type="AlphaFoldDB" id="A0A0E9VZ33"/>
<name>A0A0E9VZ33_ANGAN</name>
<reference evidence="1" key="1">
    <citation type="submission" date="2014-11" db="EMBL/GenBank/DDBJ databases">
        <authorList>
            <person name="Amaro Gonzalez C."/>
        </authorList>
    </citation>
    <scope>NUCLEOTIDE SEQUENCE</scope>
</reference>
<proteinExistence type="predicted"/>
<evidence type="ECO:0000313" key="1">
    <source>
        <dbReference type="EMBL" id="JAH83342.1"/>
    </source>
</evidence>
<dbReference type="EMBL" id="GBXM01025235">
    <property type="protein sequence ID" value="JAH83342.1"/>
    <property type="molecule type" value="Transcribed_RNA"/>
</dbReference>